<keyword evidence="2" id="KW-0812">Transmembrane</keyword>
<keyword evidence="3" id="KW-0808">Transferase</keyword>
<name>A0AAN6DXQ6_9EURO</name>
<reference evidence="3" key="1">
    <citation type="journal article" date="2022" name="bioRxiv">
        <title>Deciphering the potential niche of two novel black yeast fungi from a biological soil crust based on their genomes, phenotypes, and melanin regulation.</title>
        <authorList>
            <consortium name="DOE Joint Genome Institute"/>
            <person name="Carr E.C."/>
            <person name="Barton Q."/>
            <person name="Grambo S."/>
            <person name="Sullivan M."/>
            <person name="Renfro C.M."/>
            <person name="Kuo A."/>
            <person name="Pangilinan J."/>
            <person name="Lipzen A."/>
            <person name="Keymanesh K."/>
            <person name="Savage E."/>
            <person name="Barry K."/>
            <person name="Grigoriev I.V."/>
            <person name="Riekhof W.R."/>
            <person name="Harris S.S."/>
        </authorList>
    </citation>
    <scope>NUCLEOTIDE SEQUENCE</scope>
    <source>
        <strain evidence="3">JF 03-4F</strain>
    </source>
</reference>
<dbReference type="Pfam" id="PF04488">
    <property type="entry name" value="Gly_transf_sug"/>
    <property type="match status" value="1"/>
</dbReference>
<dbReference type="SUPFAM" id="SSF53448">
    <property type="entry name" value="Nucleotide-diphospho-sugar transferases"/>
    <property type="match status" value="1"/>
</dbReference>
<dbReference type="PANTHER" id="PTHR31834:SF10">
    <property type="entry name" value="TRANSFERASE, PUTATIVE (AFU_ORTHOLOGUE AFUA_8G02040)-RELATED"/>
    <property type="match status" value="1"/>
</dbReference>
<protein>
    <submittedName>
        <fullName evidence="3">Glycosyl transferase</fullName>
    </submittedName>
</protein>
<dbReference type="InterPro" id="IPR039367">
    <property type="entry name" value="Och1-like"/>
</dbReference>
<accession>A0AAN6DXQ6</accession>
<keyword evidence="2" id="KW-1133">Transmembrane helix</keyword>
<dbReference type="EMBL" id="MU404354">
    <property type="protein sequence ID" value="KAI1613217.1"/>
    <property type="molecule type" value="Genomic_DNA"/>
</dbReference>
<evidence type="ECO:0000256" key="2">
    <source>
        <dbReference type="SAM" id="Phobius"/>
    </source>
</evidence>
<dbReference type="InterPro" id="IPR029044">
    <property type="entry name" value="Nucleotide-diphossugar_trans"/>
</dbReference>
<evidence type="ECO:0000313" key="4">
    <source>
        <dbReference type="Proteomes" id="UP001203852"/>
    </source>
</evidence>
<comment type="similarity">
    <text evidence="1">Belongs to the glycosyltransferase 32 family.</text>
</comment>
<feature type="transmembrane region" description="Helical" evidence="2">
    <location>
        <begin position="15"/>
        <end position="32"/>
    </location>
</feature>
<dbReference type="GO" id="GO:0000136">
    <property type="term" value="C:mannan polymerase complex"/>
    <property type="evidence" value="ECO:0007669"/>
    <property type="project" value="TreeGrafter"/>
</dbReference>
<organism evidence="3 4">
    <name type="scientific">Exophiala viscosa</name>
    <dbReference type="NCBI Taxonomy" id="2486360"/>
    <lineage>
        <taxon>Eukaryota</taxon>
        <taxon>Fungi</taxon>
        <taxon>Dikarya</taxon>
        <taxon>Ascomycota</taxon>
        <taxon>Pezizomycotina</taxon>
        <taxon>Eurotiomycetes</taxon>
        <taxon>Chaetothyriomycetidae</taxon>
        <taxon>Chaetothyriales</taxon>
        <taxon>Herpotrichiellaceae</taxon>
        <taxon>Exophiala</taxon>
    </lineage>
</organism>
<keyword evidence="4" id="KW-1185">Reference proteome</keyword>
<dbReference type="GO" id="GO:0000009">
    <property type="term" value="F:alpha-1,6-mannosyltransferase activity"/>
    <property type="evidence" value="ECO:0007669"/>
    <property type="project" value="InterPro"/>
</dbReference>
<sequence length="417" mass="47353">MRVACLSLRQYQRRILVSLLISASLFWFLVPLRKHEPRPLSSIQIQQRYPLLSRHVHSFNGTGGAWYIPPHWLSHSDVHPENIVDAALLASQAANTKGRLMDHSNIPLIMHQTWKDRHVDTWTDLLRNSVEKWLTYVVADDMAYFFWEDEGILQFLEEFEPEFVQDFINLPANVERTDVFRILVVKWFGGIYADVDTQPLRQPATWISAADLAPWTDPITDTTFTSNSPVSLILGIEADTSPKSNDYWRMGYSSPIQLTQWALASSTGHPVLLRFMDILFRRLAHVANENGGTITSPSAIEQLRFLGPLTLTGPEAVTVATQDWLEEQAGLRWNALTGLHDGGRAKLVEDVLILPITAFSPGRGRYGNMGSKPVTHPAARVWHQAQGSWRSFNPKAEFGKFCRTFFGMCREWSKGQD</sequence>
<evidence type="ECO:0000313" key="3">
    <source>
        <dbReference type="EMBL" id="KAI1613217.1"/>
    </source>
</evidence>
<dbReference type="Proteomes" id="UP001203852">
    <property type="component" value="Unassembled WGS sequence"/>
</dbReference>
<dbReference type="AlphaFoldDB" id="A0AAN6DXQ6"/>
<dbReference type="PANTHER" id="PTHR31834">
    <property type="entry name" value="INITIATION-SPECIFIC ALPHA-1,6-MANNOSYLTRANSFERASE"/>
    <property type="match status" value="1"/>
</dbReference>
<proteinExistence type="inferred from homology"/>
<keyword evidence="2" id="KW-0472">Membrane</keyword>
<evidence type="ECO:0000256" key="1">
    <source>
        <dbReference type="ARBA" id="ARBA00009003"/>
    </source>
</evidence>
<dbReference type="InterPro" id="IPR007577">
    <property type="entry name" value="GlycoTrfase_DXD_sugar-bd_CS"/>
</dbReference>
<gene>
    <name evidence="3" type="ORF">EDD36DRAFT_258436</name>
</gene>
<comment type="caution">
    <text evidence="3">The sequence shown here is derived from an EMBL/GenBank/DDBJ whole genome shotgun (WGS) entry which is preliminary data.</text>
</comment>
<dbReference type="GO" id="GO:0006487">
    <property type="term" value="P:protein N-linked glycosylation"/>
    <property type="evidence" value="ECO:0007669"/>
    <property type="project" value="TreeGrafter"/>
</dbReference>
<dbReference type="Gene3D" id="3.90.550.20">
    <property type="match status" value="1"/>
</dbReference>